<name>R8VYR6_9FIRM</name>
<dbReference type="EMBL" id="AQOB01000008">
    <property type="protein sequence ID" value="EOQ36052.1"/>
    <property type="molecule type" value="Genomic_DNA"/>
</dbReference>
<dbReference type="RefSeq" id="WP_016148215.1">
    <property type="nucleotide sequence ID" value="NZ_KB976104.1"/>
</dbReference>
<dbReference type="Pfam" id="PF09709">
    <property type="entry name" value="Cas_Csd1"/>
    <property type="match status" value="1"/>
</dbReference>
<reference evidence="1 2" key="1">
    <citation type="submission" date="2013-01" db="EMBL/GenBank/DDBJ databases">
        <title>The Genome Sequence of Butyricicoccus pullicaecorum 1.2.</title>
        <authorList>
            <consortium name="The Broad Institute Genome Sequencing Platform"/>
            <person name="Earl A."/>
            <person name="Ward D."/>
            <person name="Feldgarden M."/>
            <person name="Gevers D."/>
            <person name="Van Immerseel F."/>
            <person name="Eeckhaut V."/>
            <person name="Walker B."/>
            <person name="Young S.K."/>
            <person name="Zeng Q."/>
            <person name="Gargeya S."/>
            <person name="Fitzgerald M."/>
            <person name="Haas B."/>
            <person name="Abouelleil A."/>
            <person name="Alvarado L."/>
            <person name="Arachchi H.M."/>
            <person name="Berlin A.M."/>
            <person name="Chapman S.B."/>
            <person name="Dewar J."/>
            <person name="Goldberg J."/>
            <person name="Griggs A."/>
            <person name="Gujja S."/>
            <person name="Hansen M."/>
            <person name="Howarth C."/>
            <person name="Imamovic A."/>
            <person name="Larimer J."/>
            <person name="McCowan C."/>
            <person name="Murphy C."/>
            <person name="Neiman D."/>
            <person name="Pearson M."/>
            <person name="Priest M."/>
            <person name="Roberts A."/>
            <person name="Saif S."/>
            <person name="Shea T."/>
            <person name="Sisk P."/>
            <person name="Sykes S."/>
            <person name="Wortman J."/>
            <person name="Nusbaum C."/>
            <person name="Birren B."/>
        </authorList>
    </citation>
    <scope>NUCLEOTIDE SEQUENCE [LARGE SCALE GENOMIC DNA]</scope>
    <source>
        <strain evidence="1 2">1.2</strain>
    </source>
</reference>
<organism evidence="1 2">
    <name type="scientific">Butyricicoccus pullicaecorum 1.2</name>
    <dbReference type="NCBI Taxonomy" id="1203606"/>
    <lineage>
        <taxon>Bacteria</taxon>
        <taxon>Bacillati</taxon>
        <taxon>Bacillota</taxon>
        <taxon>Clostridia</taxon>
        <taxon>Eubacteriales</taxon>
        <taxon>Butyricicoccaceae</taxon>
        <taxon>Butyricicoccus</taxon>
    </lineage>
</organism>
<dbReference type="CDD" id="cd09757">
    <property type="entry name" value="Cas8c_I-C"/>
    <property type="match status" value="1"/>
</dbReference>
<dbReference type="eggNOG" id="ENOG502Z7WH">
    <property type="taxonomic scope" value="Bacteria"/>
</dbReference>
<dbReference type="Proteomes" id="UP000013981">
    <property type="component" value="Unassembled WGS sequence"/>
</dbReference>
<gene>
    <name evidence="1" type="ORF">HMPREF1526_02084</name>
</gene>
<dbReference type="HOGENOM" id="CLU_031037_0_0_9"/>
<keyword evidence="2" id="KW-1185">Reference proteome</keyword>
<dbReference type="NCBIfam" id="TIGR01863">
    <property type="entry name" value="cas_Csd1"/>
    <property type="match status" value="1"/>
</dbReference>
<sequence length="595" mass="66662">MILQALTDYYRTLEGQGQLSAPGWSPVKVSFALCIDQDGTLERVISLQTEQMKGKKTVLAPQSIILPAPVKRSSGIAANFLCDNSSYILGVDNKGKPQRSAECFAACKALHEDILKDMNCPAADAILAFFRTWNPEQAAVHPALTEYWEDIMAGANLVFRFDGTFIHTDPAVRQAWNTYYQTADDGPEMVCLVTGEKGPVELVHPSIKNVQGAQSSGAAVVSFNAPAFCSYGKEQNLNAPTSKYAAFAYTAALNHLLTDRDHVYRMGDATVVCWAKGGGDAYQNLFGCAFFGQQTSYTLTDIQGTLKNLCAGQTVEFEAERLDPNMEFYVLGLSPNAARLSVRFFLRNTFGAFLQNVQAHQERLEIVKPSFDKFDTIPLWKLLYATIRSQSKYEPNLYEEARAQLDKNVSPVMAGETLRAVLMNTRYPESLHNGVVLRIRAERNITRSRIAILKAYMLKKYENLPQFGSIAEVFTMNLNESCINQAYVLGRLFSVMEKIQLASADWKISRTIKDSYFNSAANTPKIIFSRLFPLSEAHMKKLMRDKPGLATTLNQEKKELISKITQPIPVRFSPDAIDCFYIGYYHQDMKKKEEE</sequence>
<evidence type="ECO:0000313" key="1">
    <source>
        <dbReference type="EMBL" id="EOQ36052.1"/>
    </source>
</evidence>
<evidence type="ECO:0000313" key="2">
    <source>
        <dbReference type="Proteomes" id="UP000013981"/>
    </source>
</evidence>
<protein>
    <submittedName>
        <fullName evidence="1">CRISPR-associated protein cas8c/csd1, subtype I-c/dvulg</fullName>
    </submittedName>
</protein>
<dbReference type="AlphaFoldDB" id="R8VYR6"/>
<dbReference type="OrthoDB" id="9778918at2"/>
<accession>R8VYR6</accession>
<proteinExistence type="predicted"/>
<comment type="caution">
    <text evidence="1">The sequence shown here is derived from an EMBL/GenBank/DDBJ whole genome shotgun (WGS) entry which is preliminary data.</text>
</comment>
<dbReference type="PATRIC" id="fig|1203606.4.peg.2038"/>
<dbReference type="InterPro" id="IPR010144">
    <property type="entry name" value="CRISPR-assoc_prot_Csd1-typ"/>
</dbReference>